<name>A0A419WGK8_9BACT</name>
<dbReference type="EMBL" id="RAPQ01000014">
    <property type="protein sequence ID" value="RKD94563.1"/>
    <property type="molecule type" value="Genomic_DNA"/>
</dbReference>
<evidence type="ECO:0000313" key="2">
    <source>
        <dbReference type="Proteomes" id="UP000284531"/>
    </source>
</evidence>
<reference evidence="1 2" key="1">
    <citation type="submission" date="2018-09" db="EMBL/GenBank/DDBJ databases">
        <title>Genomic Encyclopedia of Archaeal and Bacterial Type Strains, Phase II (KMG-II): from individual species to whole genera.</title>
        <authorList>
            <person name="Goeker M."/>
        </authorList>
    </citation>
    <scope>NUCLEOTIDE SEQUENCE [LARGE SCALE GENOMIC DNA]</scope>
    <source>
        <strain evidence="1 2">DSM 21950</strain>
    </source>
</reference>
<proteinExistence type="predicted"/>
<organism evidence="1 2">
    <name type="scientific">Marinifilum flexuosum</name>
    <dbReference type="NCBI Taxonomy" id="1117708"/>
    <lineage>
        <taxon>Bacteria</taxon>
        <taxon>Pseudomonadati</taxon>
        <taxon>Bacteroidota</taxon>
        <taxon>Bacteroidia</taxon>
        <taxon>Marinilabiliales</taxon>
        <taxon>Marinifilaceae</taxon>
    </lineage>
</organism>
<evidence type="ECO:0000313" key="1">
    <source>
        <dbReference type="EMBL" id="RKD94563.1"/>
    </source>
</evidence>
<dbReference type="RefSeq" id="WP_120241820.1">
    <property type="nucleotide sequence ID" value="NZ_RAPQ01000014.1"/>
</dbReference>
<sequence>MYYDIVNNMDDDKATEYDWEIVIGKPRYRWYKYALNSVYMISSVDEKFDIEDVSFDDLDPWYECVDWVAKNDPEALAHIMSKLVDPVNTIVKKKLLENLEIKEYYSACLIVDINLRSKPEPKKRNLNRKKEKYHKIVSKDIVNQLEGMSQMLYNIKTTAKEKLHKKDLQEPLSYLLNTEKFAGTKIDLYIEALVWMHTNTPDELRKLFDFEILIEIKDNFINYLATKELYKLCSFLKKYIPAKEMDFYFDIPPYSEEFLDEDSDSNSYEDE</sequence>
<dbReference type="AlphaFoldDB" id="A0A419WGK8"/>
<dbReference type="Proteomes" id="UP000284531">
    <property type="component" value="Unassembled WGS sequence"/>
</dbReference>
<gene>
    <name evidence="1" type="ORF">BXY64_4151</name>
</gene>
<comment type="caution">
    <text evidence="1">The sequence shown here is derived from an EMBL/GenBank/DDBJ whole genome shotgun (WGS) entry which is preliminary data.</text>
</comment>
<dbReference type="OrthoDB" id="9830812at2"/>
<protein>
    <submittedName>
        <fullName evidence="1">Uncharacterized protein</fullName>
    </submittedName>
</protein>
<keyword evidence="2" id="KW-1185">Reference proteome</keyword>
<accession>A0A419WGK8</accession>